<comment type="caution">
    <text evidence="3">The sequence shown here is derived from an EMBL/GenBank/DDBJ whole genome shotgun (WGS) entry which is preliminary data.</text>
</comment>
<keyword evidence="1" id="KW-0812">Transmembrane</keyword>
<dbReference type="EMBL" id="LNJE01000001">
    <property type="protein sequence ID" value="KYC58609.1"/>
    <property type="molecule type" value="Genomic_DNA"/>
</dbReference>
<keyword evidence="1" id="KW-1133">Transmembrane helix</keyword>
<proteinExistence type="predicted"/>
<keyword evidence="1" id="KW-0472">Membrane</keyword>
<name>A0A150JI07_9EURY</name>
<dbReference type="Proteomes" id="UP000092420">
    <property type="component" value="Unassembled WGS sequence"/>
</dbReference>
<evidence type="ECO:0000313" key="4">
    <source>
        <dbReference type="EMBL" id="KYC58609.1"/>
    </source>
</evidence>
<evidence type="ECO:0000256" key="1">
    <source>
        <dbReference type="SAM" id="Phobius"/>
    </source>
</evidence>
<accession>A0A150JN00</accession>
<dbReference type="Pfam" id="PF07705">
    <property type="entry name" value="CARDB"/>
    <property type="match status" value="1"/>
</dbReference>
<evidence type="ECO:0000313" key="5">
    <source>
        <dbReference type="Proteomes" id="UP000092420"/>
    </source>
</evidence>
<sequence length="296" mass="33836">MLFLIIKPVMAEYIDISLSYPTTIEKGDEISITFEIINKSNDRLWDGTIAIEEPFMSKYGSFVKINQDNQKYPFKFSIIEPGERVKKKFEITFEKDIPLKELKFNIVLKCGKGACRGGCRPFYLEKPITISIIEKRAEATLNLDVNEYSAYKGETIEVPFTVRNNGQIQITNAKVEVKGDFISNETVKIPFINSGDRISDKIRITIDNNSDKTQFNPLIILKFQDPTGKEVISYKTITVRVMEKENILESNDSEIDSGNVNENVNKPPPSLFYFFVVLAVVAIIAFLIIIIYIFKR</sequence>
<protein>
    <recommendedName>
        <fullName evidence="2">CARDB domain-containing protein</fullName>
    </recommendedName>
</protein>
<dbReference type="EMBL" id="LNJB01000007">
    <property type="protein sequence ID" value="KYC54793.1"/>
    <property type="molecule type" value="Genomic_DNA"/>
</dbReference>
<dbReference type="PANTHER" id="PTHR35902:SF3">
    <property type="entry name" value="NPCBM-ASSOCIATED, NEW3 DOMAIN OF ALPHA-GALACTOSIDASE"/>
    <property type="match status" value="1"/>
</dbReference>
<accession>A0A150JI07</accession>
<gene>
    <name evidence="3" type="ORF">AN188_00716</name>
    <name evidence="4" type="ORF">APG09_00084</name>
</gene>
<feature type="transmembrane region" description="Helical" evidence="1">
    <location>
        <begin position="271"/>
        <end position="294"/>
    </location>
</feature>
<accession>A0A150JC34</accession>
<dbReference type="InterPro" id="IPR011635">
    <property type="entry name" value="CARDB"/>
</dbReference>
<dbReference type="AlphaFoldDB" id="A0A150JI07"/>
<organism evidence="3 5">
    <name type="scientific">Candidatus Methanofastidiosum methylothiophilum</name>
    <dbReference type="NCBI Taxonomy" id="1705564"/>
    <lineage>
        <taxon>Archaea</taxon>
        <taxon>Methanobacteriati</taxon>
        <taxon>Methanobacteriota</taxon>
        <taxon>Stenosarchaea group</taxon>
        <taxon>Candidatus Methanofastidiosia</taxon>
        <taxon>Candidatus Methanofastidiosales</taxon>
        <taxon>Candidatus Methanofastidiosaceae</taxon>
        <taxon>Candidatus Methanofastidiosum</taxon>
    </lineage>
</organism>
<dbReference type="PANTHER" id="PTHR35902">
    <property type="entry name" value="S-LAYER DOMAIN-LIKE PROTEIN-RELATED"/>
    <property type="match status" value="1"/>
</dbReference>
<feature type="domain" description="CARDB" evidence="2">
    <location>
        <begin position="144"/>
        <end position="211"/>
    </location>
</feature>
<evidence type="ECO:0000313" key="3">
    <source>
        <dbReference type="EMBL" id="KYC54793.1"/>
    </source>
</evidence>
<reference evidence="3 5" key="1">
    <citation type="journal article" date="2016" name="ISME J.">
        <title>Chasing the elusive Euryarchaeota class WSA2: genomes reveal a uniquely fastidious methyl-reducing methanogen.</title>
        <authorList>
            <person name="Nobu M.K."/>
            <person name="Narihiro T."/>
            <person name="Kuroda K."/>
            <person name="Mei R."/>
            <person name="Liu W.T."/>
        </authorList>
    </citation>
    <scope>NUCLEOTIDE SEQUENCE [LARGE SCALE GENOMIC DNA]</scope>
    <source>
        <strain evidence="3">ADurb1013_Bin02101</strain>
        <strain evidence="4">ADurb1213_Bin02801</strain>
    </source>
</reference>
<evidence type="ECO:0000259" key="2">
    <source>
        <dbReference type="Pfam" id="PF07705"/>
    </source>
</evidence>